<organism evidence="2 3">
    <name type="scientific">Liparis tanakae</name>
    <name type="common">Tanaka's snailfish</name>
    <dbReference type="NCBI Taxonomy" id="230148"/>
    <lineage>
        <taxon>Eukaryota</taxon>
        <taxon>Metazoa</taxon>
        <taxon>Chordata</taxon>
        <taxon>Craniata</taxon>
        <taxon>Vertebrata</taxon>
        <taxon>Euteleostomi</taxon>
        <taxon>Actinopterygii</taxon>
        <taxon>Neopterygii</taxon>
        <taxon>Teleostei</taxon>
        <taxon>Neoteleostei</taxon>
        <taxon>Acanthomorphata</taxon>
        <taxon>Eupercaria</taxon>
        <taxon>Perciformes</taxon>
        <taxon>Cottioidei</taxon>
        <taxon>Cottales</taxon>
        <taxon>Liparidae</taxon>
        <taxon>Liparis</taxon>
    </lineage>
</organism>
<reference evidence="2 3" key="1">
    <citation type="submission" date="2019-03" db="EMBL/GenBank/DDBJ databases">
        <title>First draft genome of Liparis tanakae, snailfish: a comprehensive survey of snailfish specific genes.</title>
        <authorList>
            <person name="Kim W."/>
            <person name="Song I."/>
            <person name="Jeong J.-H."/>
            <person name="Kim D."/>
            <person name="Kim S."/>
            <person name="Ryu S."/>
            <person name="Song J.Y."/>
            <person name="Lee S.K."/>
        </authorList>
    </citation>
    <scope>NUCLEOTIDE SEQUENCE [LARGE SCALE GENOMIC DNA]</scope>
    <source>
        <tissue evidence="2">Muscle</tissue>
    </source>
</reference>
<accession>A0A4Z2IN90</accession>
<dbReference type="AlphaFoldDB" id="A0A4Z2IN90"/>
<protein>
    <submittedName>
        <fullName evidence="2">Uncharacterized protein</fullName>
    </submittedName>
</protein>
<evidence type="ECO:0000256" key="1">
    <source>
        <dbReference type="SAM" id="MobiDB-lite"/>
    </source>
</evidence>
<feature type="region of interest" description="Disordered" evidence="1">
    <location>
        <begin position="23"/>
        <end position="51"/>
    </location>
</feature>
<evidence type="ECO:0000313" key="2">
    <source>
        <dbReference type="EMBL" id="TNN78623.1"/>
    </source>
</evidence>
<name>A0A4Z2IN90_9TELE</name>
<keyword evidence="3" id="KW-1185">Reference proteome</keyword>
<sequence length="109" mass="11838">MALRLRATFSLYFPSRRTVRRSASQFTRSSADKDVKKGASPSADGSNNTALYAPDSATAIRSQACLMGQEHEEYGEATNNDFTDIAAFVDFLSHNLNVPSGLSVTLPFT</sequence>
<proteinExistence type="predicted"/>
<comment type="caution">
    <text evidence="2">The sequence shown here is derived from an EMBL/GenBank/DDBJ whole genome shotgun (WGS) entry which is preliminary data.</text>
</comment>
<evidence type="ECO:0000313" key="3">
    <source>
        <dbReference type="Proteomes" id="UP000314294"/>
    </source>
</evidence>
<gene>
    <name evidence="2" type="ORF">EYF80_011218</name>
</gene>
<dbReference type="Proteomes" id="UP000314294">
    <property type="component" value="Unassembled WGS sequence"/>
</dbReference>
<dbReference type="EMBL" id="SRLO01000072">
    <property type="protein sequence ID" value="TNN78623.1"/>
    <property type="molecule type" value="Genomic_DNA"/>
</dbReference>